<dbReference type="OrthoDB" id="1264044at2"/>
<reference evidence="2" key="1">
    <citation type="submission" date="2016-10" db="EMBL/GenBank/DDBJ databases">
        <authorList>
            <person name="Varghese N."/>
            <person name="Submissions S."/>
        </authorList>
    </citation>
    <scope>NUCLEOTIDE SEQUENCE [LARGE SCALE GENOMIC DNA]</scope>
    <source>
        <strain evidence="2">DSM 17071</strain>
    </source>
</reference>
<dbReference type="RefSeq" id="WP_089856118.1">
    <property type="nucleotide sequence ID" value="NZ_FNDW01000003.1"/>
</dbReference>
<evidence type="ECO:0000313" key="2">
    <source>
        <dbReference type="Proteomes" id="UP000198869"/>
    </source>
</evidence>
<dbReference type="STRING" id="311334.SAMN05421846_10392"/>
<dbReference type="Proteomes" id="UP000198869">
    <property type="component" value="Unassembled WGS sequence"/>
</dbReference>
<evidence type="ECO:0000313" key="1">
    <source>
        <dbReference type="EMBL" id="SDH97389.1"/>
    </source>
</evidence>
<evidence type="ECO:0008006" key="3">
    <source>
        <dbReference type="Google" id="ProtNLM"/>
    </source>
</evidence>
<dbReference type="AlphaFoldDB" id="A0A1G8GSP5"/>
<dbReference type="EMBL" id="FNDW01000003">
    <property type="protein sequence ID" value="SDH97389.1"/>
    <property type="molecule type" value="Genomic_DNA"/>
</dbReference>
<keyword evidence="2" id="KW-1185">Reference proteome</keyword>
<name>A0A1G8GSP5_9FLAO</name>
<protein>
    <recommendedName>
        <fullName evidence="3">DUF4329 domain-containing protein</fullName>
    </recommendedName>
</protein>
<accession>A0A1G8GSP5</accession>
<sequence length="428" mass="48442">MTKKISSLSFMAVFLFLLNSCVHDEIYSASASEEYHSKSLWKEDEIYIKNIIKIYEENENEIRKEHGAALWEYAMTMDKFDESYLVVPVRRNGRIVEVLEVPRFGRKVYFRYSDDDDKVVLFNQLMTDRPKKTLPASSVSMASKIVCVVKTFSTWYPDNENNPSGSGHWETSSYTICTDLTIDSFENPDDGGGNVGYDYPPLGGGYENPTDSIVVNQTPCEKTENMLNNTKFKQKVTAIDKPEVFDYDHEMGFASAYPVNTTVTDIQYQPMENSLGTHSVKLPDGNQYFGYIHSHNNESNGGTPIKIFSPSDLITFLTNCVRNADEHGSIGDAYCMVITSEGNYMLQYSGTGDYSIGPNQVNNWKKWYKDKYEELVRTDELTQLNVEKTFAQFLAESVNITGLEVYHVEKSSGKASKLNTNGTKTPCP</sequence>
<proteinExistence type="predicted"/>
<organism evidence="1 2">
    <name type="scientific">Chryseobacterium taeanense</name>
    <dbReference type="NCBI Taxonomy" id="311334"/>
    <lineage>
        <taxon>Bacteria</taxon>
        <taxon>Pseudomonadati</taxon>
        <taxon>Bacteroidota</taxon>
        <taxon>Flavobacteriia</taxon>
        <taxon>Flavobacteriales</taxon>
        <taxon>Weeksellaceae</taxon>
        <taxon>Chryseobacterium group</taxon>
        <taxon>Chryseobacterium</taxon>
    </lineage>
</organism>
<gene>
    <name evidence="1" type="ORF">SAMN05421846_10392</name>
</gene>